<evidence type="ECO:0000256" key="3">
    <source>
        <dbReference type="ARBA" id="ARBA00022519"/>
    </source>
</evidence>
<feature type="transmembrane region" description="Helical" evidence="8">
    <location>
        <begin position="224"/>
        <end position="246"/>
    </location>
</feature>
<dbReference type="AlphaFoldDB" id="A0A5C7ET58"/>
<dbReference type="EMBL" id="VPFL01000035">
    <property type="protein sequence ID" value="TXF10338.1"/>
    <property type="molecule type" value="Genomic_DNA"/>
</dbReference>
<feature type="transmembrane region" description="Helical" evidence="8">
    <location>
        <begin position="412"/>
        <end position="432"/>
    </location>
</feature>
<dbReference type="PANTHER" id="PTHR33362">
    <property type="entry name" value="SIALIC ACID TRAP TRANSPORTER PERMEASE PROTEIN SIAT-RELATED"/>
    <property type="match status" value="1"/>
</dbReference>
<evidence type="ECO:0000256" key="2">
    <source>
        <dbReference type="ARBA" id="ARBA00022475"/>
    </source>
</evidence>
<reference evidence="10 11" key="1">
    <citation type="submission" date="2019-08" db="EMBL/GenBank/DDBJ databases">
        <title>Pelomicrobium methylotrophicum gen. nov., sp. nov. a moderately thermophilic, facultatively anaerobic, lithoautotrophic and methylotrophic bacterium isolated from a terrestrial mud volcano.</title>
        <authorList>
            <person name="Slobodkina G.B."/>
            <person name="Merkel A.Y."/>
            <person name="Slobodkin A.I."/>
        </authorList>
    </citation>
    <scope>NUCLEOTIDE SEQUENCE [LARGE SCALE GENOMIC DNA]</scope>
    <source>
        <strain evidence="10 11">SM250</strain>
    </source>
</reference>
<evidence type="ECO:0000256" key="6">
    <source>
        <dbReference type="ARBA" id="ARBA00023136"/>
    </source>
</evidence>
<keyword evidence="3 7" id="KW-0997">Cell inner membrane</keyword>
<protein>
    <submittedName>
        <fullName evidence="10">TRAP transporter large permease subunit</fullName>
    </submittedName>
</protein>
<evidence type="ECO:0000256" key="4">
    <source>
        <dbReference type="ARBA" id="ARBA00022692"/>
    </source>
</evidence>
<feature type="transmembrane region" description="Helical" evidence="8">
    <location>
        <begin position="252"/>
        <end position="268"/>
    </location>
</feature>
<feature type="transmembrane region" description="Helical" evidence="8">
    <location>
        <begin position="99"/>
        <end position="128"/>
    </location>
</feature>
<comment type="function">
    <text evidence="7">Part of the tripartite ATP-independent periplasmic (TRAP) transport system.</text>
</comment>
<dbReference type="GO" id="GO:0005886">
    <property type="term" value="C:plasma membrane"/>
    <property type="evidence" value="ECO:0007669"/>
    <property type="project" value="UniProtKB-SubCell"/>
</dbReference>
<dbReference type="Proteomes" id="UP000321201">
    <property type="component" value="Unassembled WGS sequence"/>
</dbReference>
<sequence length="437" mass="46641">MSPEVLGFVALATLFVAIFIGFPIAFTLIAVALAFGYIAIGDLVLHLMTLQVFSVMRDPTLASVPFFLFMGFLLEQSGLMERLFRGVELLLANVRGSLYLAVLVTATIFAAATGIVGSSVTLLGVMAAPAMMKSGYDVKMSAGAIAAGGTLGILIPPSVMLIVMGPVVGVPTTHLFAAAVFPGLLLAGLYIAYALIRSFINPRLGPPLPPEERAENFGIVLKELVFGIAPVVVVILATLGVILAGIATPTDAGAVGAFAVFTLTVLYRRMSWQRLKTAVYSTLEVSSMILLLVAASNFFGAVFSRLGSATFIAESLLNLQFSPTIMLILILLIIFILGWPLEWVPIVLIVVPILLPLVEQLGIDKIWFSTLVAVCLQTAWLSPPVALSAYFLKGVVPEWELKDIYAGMLQFMGLQVLGLVILMLVPALATWLPAKLF</sequence>
<evidence type="ECO:0000313" key="10">
    <source>
        <dbReference type="EMBL" id="TXF10338.1"/>
    </source>
</evidence>
<accession>A0A5C7ET58</accession>
<keyword evidence="7" id="KW-0813">Transport</keyword>
<feature type="transmembrane region" description="Helical" evidence="8">
    <location>
        <begin position="325"/>
        <end position="355"/>
    </location>
</feature>
<dbReference type="GO" id="GO:0022857">
    <property type="term" value="F:transmembrane transporter activity"/>
    <property type="evidence" value="ECO:0007669"/>
    <property type="project" value="UniProtKB-UniRule"/>
</dbReference>
<keyword evidence="2" id="KW-1003">Cell membrane</keyword>
<organism evidence="10 11">
    <name type="scientific">Pelomicrobium methylotrophicum</name>
    <dbReference type="NCBI Taxonomy" id="2602750"/>
    <lineage>
        <taxon>Bacteria</taxon>
        <taxon>Pseudomonadati</taxon>
        <taxon>Pseudomonadota</taxon>
        <taxon>Hydrogenophilia</taxon>
        <taxon>Hydrogenophilia incertae sedis</taxon>
        <taxon>Pelomicrobium</taxon>
    </lineage>
</organism>
<dbReference type="InParanoid" id="A0A5C7ET58"/>
<dbReference type="Pfam" id="PF06808">
    <property type="entry name" value="DctM"/>
    <property type="match status" value="1"/>
</dbReference>
<dbReference type="OrthoDB" id="7339120at2"/>
<feature type="transmembrane region" description="Helical" evidence="8">
    <location>
        <begin position="60"/>
        <end position="79"/>
    </location>
</feature>
<keyword evidence="4 8" id="KW-0812">Transmembrane</keyword>
<feature type="transmembrane region" description="Helical" evidence="8">
    <location>
        <begin position="289"/>
        <end position="313"/>
    </location>
</feature>
<keyword evidence="11" id="KW-1185">Reference proteome</keyword>
<feature type="transmembrane region" description="Helical" evidence="8">
    <location>
        <begin position="6"/>
        <end position="39"/>
    </location>
</feature>
<name>A0A5C7ET58_9PROT</name>
<evidence type="ECO:0000256" key="5">
    <source>
        <dbReference type="ARBA" id="ARBA00022989"/>
    </source>
</evidence>
<evidence type="ECO:0000259" key="9">
    <source>
        <dbReference type="Pfam" id="PF06808"/>
    </source>
</evidence>
<keyword evidence="6 8" id="KW-0472">Membrane</keyword>
<dbReference type="PANTHER" id="PTHR33362:SF7">
    <property type="entry name" value="SLL1103 PROTEIN"/>
    <property type="match status" value="1"/>
</dbReference>
<feature type="transmembrane region" description="Helical" evidence="8">
    <location>
        <begin position="140"/>
        <end position="163"/>
    </location>
</feature>
<keyword evidence="5 8" id="KW-1133">Transmembrane helix</keyword>
<dbReference type="PIRSF" id="PIRSF006066">
    <property type="entry name" value="HI0050"/>
    <property type="match status" value="1"/>
</dbReference>
<proteinExistence type="predicted"/>
<evidence type="ECO:0000256" key="1">
    <source>
        <dbReference type="ARBA" id="ARBA00004429"/>
    </source>
</evidence>
<dbReference type="InterPro" id="IPR004681">
    <property type="entry name" value="TRAP_DctM"/>
</dbReference>
<feature type="transmembrane region" description="Helical" evidence="8">
    <location>
        <begin position="175"/>
        <end position="196"/>
    </location>
</feature>
<gene>
    <name evidence="10" type="ORF">FR698_15725</name>
</gene>
<evidence type="ECO:0000256" key="7">
    <source>
        <dbReference type="RuleBase" id="RU369079"/>
    </source>
</evidence>
<comment type="subcellular location">
    <subcellularLocation>
        <location evidence="1 7">Cell inner membrane</location>
        <topology evidence="1 7">Multi-pass membrane protein</topology>
    </subcellularLocation>
</comment>
<feature type="domain" description="TRAP C4-dicarboxylate transport system permease DctM subunit" evidence="9">
    <location>
        <begin position="11"/>
        <end position="428"/>
    </location>
</feature>
<dbReference type="InterPro" id="IPR010656">
    <property type="entry name" value="DctM"/>
</dbReference>
<dbReference type="RefSeq" id="WP_147801136.1">
    <property type="nucleotide sequence ID" value="NZ_VPFL01000035.1"/>
</dbReference>
<evidence type="ECO:0000256" key="8">
    <source>
        <dbReference type="SAM" id="Phobius"/>
    </source>
</evidence>
<comment type="caution">
    <text evidence="10">The sequence shown here is derived from an EMBL/GenBank/DDBJ whole genome shotgun (WGS) entry which is preliminary data.</text>
</comment>
<evidence type="ECO:0000313" key="11">
    <source>
        <dbReference type="Proteomes" id="UP000321201"/>
    </source>
</evidence>